<dbReference type="InterPro" id="IPR029063">
    <property type="entry name" value="SAM-dependent_MTases_sf"/>
</dbReference>
<dbReference type="Gene3D" id="3.40.50.150">
    <property type="entry name" value="Vaccinia Virus protein VP39"/>
    <property type="match status" value="1"/>
</dbReference>
<accession>A0A2A4B166</accession>
<reference evidence="1 2" key="1">
    <citation type="submission" date="2017-09" db="EMBL/GenBank/DDBJ databases">
        <title>Sphingomonas spermidinifaciens 9NM-10, whole genome shotgun sequence.</title>
        <authorList>
            <person name="Feng G."/>
            <person name="Zhu H."/>
        </authorList>
    </citation>
    <scope>NUCLEOTIDE SEQUENCE [LARGE SCALE GENOMIC DNA]</scope>
    <source>
        <strain evidence="1 2">9NM-10</strain>
    </source>
</reference>
<dbReference type="EMBL" id="NWMW01000003">
    <property type="protein sequence ID" value="PCD01705.1"/>
    <property type="molecule type" value="Genomic_DNA"/>
</dbReference>
<evidence type="ECO:0000313" key="2">
    <source>
        <dbReference type="Proteomes" id="UP000218366"/>
    </source>
</evidence>
<name>A0A2A4B166_9SPHN</name>
<keyword evidence="2" id="KW-1185">Reference proteome</keyword>
<dbReference type="RefSeq" id="WP_096344450.1">
    <property type="nucleotide sequence ID" value="NZ_NWMW01000003.1"/>
</dbReference>
<evidence type="ECO:0008006" key="3">
    <source>
        <dbReference type="Google" id="ProtNLM"/>
    </source>
</evidence>
<dbReference type="AlphaFoldDB" id="A0A2A4B166"/>
<protein>
    <recommendedName>
        <fullName evidence="3">Class I SAM-dependent methyltransferase</fullName>
    </recommendedName>
</protein>
<dbReference type="OrthoDB" id="823440at2"/>
<dbReference type="SUPFAM" id="SSF53335">
    <property type="entry name" value="S-adenosyl-L-methionine-dependent methyltransferases"/>
    <property type="match status" value="1"/>
</dbReference>
<comment type="caution">
    <text evidence="1">The sequence shown here is derived from an EMBL/GenBank/DDBJ whole genome shotgun (WGS) entry which is preliminary data.</text>
</comment>
<evidence type="ECO:0000313" key="1">
    <source>
        <dbReference type="EMBL" id="PCD01705.1"/>
    </source>
</evidence>
<organism evidence="1 2">
    <name type="scientific">Sphingomonas spermidinifaciens</name>
    <dbReference type="NCBI Taxonomy" id="1141889"/>
    <lineage>
        <taxon>Bacteria</taxon>
        <taxon>Pseudomonadati</taxon>
        <taxon>Pseudomonadota</taxon>
        <taxon>Alphaproteobacteria</taxon>
        <taxon>Sphingomonadales</taxon>
        <taxon>Sphingomonadaceae</taxon>
        <taxon>Sphingomonas</taxon>
    </lineage>
</organism>
<dbReference type="Proteomes" id="UP000218366">
    <property type="component" value="Unassembled WGS sequence"/>
</dbReference>
<gene>
    <name evidence="1" type="ORF">COC42_16455</name>
</gene>
<dbReference type="Pfam" id="PF13578">
    <property type="entry name" value="Methyltransf_24"/>
    <property type="match status" value="1"/>
</dbReference>
<proteinExistence type="predicted"/>
<sequence>MTTREVTGFLPRNDVRLGPEDWRHTLADRAFTIAWGAIQWPWLAKSLSGGRKAQKAALLKRLDLAPDALPNLGSWKADTGLLHLVVDEIEARRPAVVVELGAGASSLIVARALQLHGGGRLVSLDQHGDFVAATRDWLREHGLDADMRAAPLIPAPAGWPGLWYDVSDLPDRIDLLLIDGPPWTLHPFVRGAAEVLFDRISVGGAVMLDDGARPGERVVAARWRRKWPQFDFGLELGGTKGTLIGRRLR</sequence>